<keyword evidence="1" id="KW-1133">Transmembrane helix</keyword>
<organism evidence="2 3">
    <name type="scientific">Acinetobacter puyangensis</name>
    <dbReference type="NCBI Taxonomy" id="1096779"/>
    <lineage>
        <taxon>Bacteria</taxon>
        <taxon>Pseudomonadati</taxon>
        <taxon>Pseudomonadota</taxon>
        <taxon>Gammaproteobacteria</taxon>
        <taxon>Moraxellales</taxon>
        <taxon>Moraxellaceae</taxon>
        <taxon>Acinetobacter</taxon>
    </lineage>
</organism>
<keyword evidence="3" id="KW-1185">Reference proteome</keyword>
<dbReference type="OrthoDB" id="9992722at2"/>
<evidence type="ECO:0000313" key="3">
    <source>
        <dbReference type="Proteomes" id="UP000219042"/>
    </source>
</evidence>
<name>A0A240E790_9GAMM</name>
<dbReference type="AlphaFoldDB" id="A0A240E790"/>
<feature type="transmembrane region" description="Helical" evidence="1">
    <location>
        <begin position="64"/>
        <end position="82"/>
    </location>
</feature>
<dbReference type="EMBL" id="OANT01000003">
    <property type="protein sequence ID" value="SNX44381.1"/>
    <property type="molecule type" value="Genomic_DNA"/>
</dbReference>
<reference evidence="3" key="1">
    <citation type="submission" date="2016-09" db="EMBL/GenBank/DDBJ databases">
        <authorList>
            <person name="Varghese N."/>
            <person name="Submissions S."/>
        </authorList>
    </citation>
    <scope>NUCLEOTIDE SEQUENCE [LARGE SCALE GENOMIC DNA]</scope>
    <source>
        <strain evidence="3">ANC 4466</strain>
    </source>
</reference>
<sequence>MWQQKRSKILSKAPRRKNEALHGLLKYFTYWAIFVVIVVFLIKSHDLEQYPYYPSHFAQYFNTTLSYIIAIVLSSMLIISLIERDTDNSKRAAQKYQKKIFRYLNAILYIVIFLFFLMIFQFVMSMLINDLQSRIIKYSLNEKIEKPVYLQAMVISNPDYQKKISIPNGKSHKSIIDPAPYKIYAKIIVDDISYQLDTHCFLEDQPVLLKNRNYFLKGYDSFLGFKCVENCTLNYQFETANDQKLSRKVLDRCKTIYKNQL</sequence>
<dbReference type="Proteomes" id="UP000219042">
    <property type="component" value="Unassembled WGS sequence"/>
</dbReference>
<feature type="transmembrane region" description="Helical" evidence="1">
    <location>
        <begin position="21"/>
        <end position="44"/>
    </location>
</feature>
<keyword evidence="1" id="KW-0472">Membrane</keyword>
<feature type="transmembrane region" description="Helical" evidence="1">
    <location>
        <begin position="103"/>
        <end position="128"/>
    </location>
</feature>
<proteinExistence type="predicted"/>
<gene>
    <name evidence="2" type="ORF">SAMN05421731_103119</name>
</gene>
<evidence type="ECO:0000313" key="2">
    <source>
        <dbReference type="EMBL" id="SNX44381.1"/>
    </source>
</evidence>
<dbReference type="RefSeq" id="WP_097078639.1">
    <property type="nucleotide sequence ID" value="NZ_BAABHT010000001.1"/>
</dbReference>
<protein>
    <recommendedName>
        <fullName evidence="4">Transmembrane protein</fullName>
    </recommendedName>
</protein>
<accession>A0A240E790</accession>
<evidence type="ECO:0008006" key="4">
    <source>
        <dbReference type="Google" id="ProtNLM"/>
    </source>
</evidence>
<evidence type="ECO:0000256" key="1">
    <source>
        <dbReference type="SAM" id="Phobius"/>
    </source>
</evidence>
<keyword evidence="1" id="KW-0812">Transmembrane</keyword>